<keyword evidence="2 5" id="KW-0689">Ribosomal protein</keyword>
<evidence type="ECO:0000256" key="6">
    <source>
        <dbReference type="RuleBase" id="RU003930"/>
    </source>
</evidence>
<dbReference type="AlphaFoldDB" id="A0A1G1XMX5"/>
<dbReference type="InterPro" id="IPR031309">
    <property type="entry name" value="Ribosomal_uL5_C"/>
</dbReference>
<dbReference type="Proteomes" id="UP000176498">
    <property type="component" value="Unassembled WGS sequence"/>
</dbReference>
<keyword evidence="5" id="KW-0820">tRNA-binding</keyword>
<dbReference type="InterPro" id="IPR002132">
    <property type="entry name" value="Ribosomal_uL5"/>
</dbReference>
<dbReference type="PANTHER" id="PTHR11994">
    <property type="entry name" value="60S RIBOSOMAL PROTEIN L11-RELATED"/>
    <property type="match status" value="1"/>
</dbReference>
<dbReference type="GO" id="GO:0006412">
    <property type="term" value="P:translation"/>
    <property type="evidence" value="ECO:0007669"/>
    <property type="project" value="UniProtKB-UniRule"/>
</dbReference>
<feature type="domain" description="Large ribosomal subunit protein uL5 N-terminal" evidence="7">
    <location>
        <begin position="23"/>
        <end position="79"/>
    </location>
</feature>
<proteinExistence type="inferred from homology"/>
<dbReference type="Gene3D" id="3.30.1440.10">
    <property type="match status" value="1"/>
</dbReference>
<dbReference type="GO" id="GO:0005840">
    <property type="term" value="C:ribosome"/>
    <property type="evidence" value="ECO:0007669"/>
    <property type="project" value="UniProtKB-KW"/>
</dbReference>
<dbReference type="GO" id="GO:0000049">
    <property type="term" value="F:tRNA binding"/>
    <property type="evidence" value="ECO:0007669"/>
    <property type="project" value="UniProtKB-UniRule"/>
</dbReference>
<comment type="similarity">
    <text evidence="1 5 6">Belongs to the universal ribosomal protein uL5 family.</text>
</comment>
<sequence>MNFQENYKKKIIAELKKQFGYKNDLQVPKTEKVVINAGLGKGLKDASFIENVENTLLRITGQKPLKTKAKKSISNFKIRQGMVIGMKVTLRGKRMYDFIAKLVKVTLPRVRDFRGLSSKAMDKKGNFNIGINEHLAFPEIKADEIEKLHGLEIAIVTNAKTKEEGKALLVALGFPFKD</sequence>
<evidence type="ECO:0000313" key="10">
    <source>
        <dbReference type="Proteomes" id="UP000176498"/>
    </source>
</evidence>
<dbReference type="InterPro" id="IPR031310">
    <property type="entry name" value="Ribosomal_uL5_N"/>
</dbReference>
<dbReference type="InterPro" id="IPR022803">
    <property type="entry name" value="Ribosomal_uL5_dom_sf"/>
</dbReference>
<keyword evidence="5" id="KW-0699">rRNA-binding</keyword>
<evidence type="ECO:0000256" key="2">
    <source>
        <dbReference type="ARBA" id="ARBA00022980"/>
    </source>
</evidence>
<dbReference type="GO" id="GO:1990904">
    <property type="term" value="C:ribonucleoprotein complex"/>
    <property type="evidence" value="ECO:0007669"/>
    <property type="project" value="UniProtKB-KW"/>
</dbReference>
<comment type="subunit">
    <text evidence="5">Part of the 50S ribosomal subunit; part of the 5S rRNA/L5/L18/L25 subcomplex. Contacts the 5S rRNA and the P site tRNA. Forms a bridge to the 30S subunit in the 70S ribosome.</text>
</comment>
<evidence type="ECO:0000256" key="1">
    <source>
        <dbReference type="ARBA" id="ARBA00008553"/>
    </source>
</evidence>
<evidence type="ECO:0000256" key="4">
    <source>
        <dbReference type="ARBA" id="ARBA00035245"/>
    </source>
</evidence>
<dbReference type="InterPro" id="IPR020929">
    <property type="entry name" value="Ribosomal_uL5_CS"/>
</dbReference>
<dbReference type="EMBL" id="MHHZ01000019">
    <property type="protein sequence ID" value="OGY41368.1"/>
    <property type="molecule type" value="Genomic_DNA"/>
</dbReference>
<comment type="function">
    <text evidence="5">This is 1 of the proteins that bind and probably mediate the attachment of the 5S RNA into the large ribosomal subunit, where it forms part of the central protuberance. In the 70S ribosome it contacts protein S13 of the 30S subunit (bridge B1b), connecting the 2 subunits; this bridge is implicated in subunit movement. Contacts the P site tRNA; the 5S rRNA and some of its associated proteins might help stabilize positioning of ribosome-bound tRNAs.</text>
</comment>
<dbReference type="GO" id="GO:0003735">
    <property type="term" value="F:structural constituent of ribosome"/>
    <property type="evidence" value="ECO:0007669"/>
    <property type="project" value="InterPro"/>
</dbReference>
<dbReference type="PIRSF" id="PIRSF002161">
    <property type="entry name" value="Ribosomal_L5"/>
    <property type="match status" value="1"/>
</dbReference>
<dbReference type="HAMAP" id="MF_01333_B">
    <property type="entry name" value="Ribosomal_uL5_B"/>
    <property type="match status" value="1"/>
</dbReference>
<dbReference type="InterPro" id="IPR020930">
    <property type="entry name" value="Ribosomal_uL5_bac-type"/>
</dbReference>
<dbReference type="Pfam" id="PF00673">
    <property type="entry name" value="Ribosomal_L5_C"/>
    <property type="match status" value="1"/>
</dbReference>
<dbReference type="GO" id="GO:0019843">
    <property type="term" value="F:rRNA binding"/>
    <property type="evidence" value="ECO:0007669"/>
    <property type="project" value="UniProtKB-UniRule"/>
</dbReference>
<gene>
    <name evidence="5" type="primary">rplE</name>
    <name evidence="9" type="ORF">A2Y82_00055</name>
</gene>
<keyword evidence="3 5" id="KW-0687">Ribonucleoprotein</keyword>
<feature type="domain" description="Large ribosomal subunit protein uL5 C-terminal" evidence="8">
    <location>
        <begin position="84"/>
        <end position="176"/>
    </location>
</feature>
<dbReference type="NCBIfam" id="NF000585">
    <property type="entry name" value="PRK00010.1"/>
    <property type="match status" value="1"/>
</dbReference>
<keyword evidence="5" id="KW-0694">RNA-binding</keyword>
<comment type="caution">
    <text evidence="9">The sequence shown here is derived from an EMBL/GenBank/DDBJ whole genome shotgun (WGS) entry which is preliminary data.</text>
</comment>
<protein>
    <recommendedName>
        <fullName evidence="4 5">Large ribosomal subunit protein uL5</fullName>
    </recommendedName>
</protein>
<reference evidence="9 10" key="1">
    <citation type="journal article" date="2016" name="Nat. Commun.">
        <title>Thousands of microbial genomes shed light on interconnected biogeochemical processes in an aquifer system.</title>
        <authorList>
            <person name="Anantharaman K."/>
            <person name="Brown C.T."/>
            <person name="Hug L.A."/>
            <person name="Sharon I."/>
            <person name="Castelle C.J."/>
            <person name="Probst A.J."/>
            <person name="Thomas B.C."/>
            <person name="Singh A."/>
            <person name="Wilkins M.J."/>
            <person name="Karaoz U."/>
            <person name="Brodie E.L."/>
            <person name="Williams K.H."/>
            <person name="Hubbard S.S."/>
            <person name="Banfield J.F."/>
        </authorList>
    </citation>
    <scope>NUCLEOTIDE SEQUENCE [LARGE SCALE GENOMIC DNA]</scope>
</reference>
<organism evidence="9 10">
    <name type="scientific">Candidatus Buchananbacteria bacterium RBG_13_36_9</name>
    <dbReference type="NCBI Taxonomy" id="1797530"/>
    <lineage>
        <taxon>Bacteria</taxon>
        <taxon>Candidatus Buchananiibacteriota</taxon>
    </lineage>
</organism>
<dbReference type="PROSITE" id="PS00358">
    <property type="entry name" value="RIBOSOMAL_L5"/>
    <property type="match status" value="1"/>
</dbReference>
<evidence type="ECO:0000313" key="9">
    <source>
        <dbReference type="EMBL" id="OGY41368.1"/>
    </source>
</evidence>
<dbReference type="FunFam" id="3.30.1440.10:FF:000001">
    <property type="entry name" value="50S ribosomal protein L5"/>
    <property type="match status" value="1"/>
</dbReference>
<accession>A0A1G1XMX5</accession>
<evidence type="ECO:0000259" key="7">
    <source>
        <dbReference type="Pfam" id="PF00281"/>
    </source>
</evidence>
<evidence type="ECO:0000256" key="3">
    <source>
        <dbReference type="ARBA" id="ARBA00023274"/>
    </source>
</evidence>
<evidence type="ECO:0000256" key="5">
    <source>
        <dbReference type="HAMAP-Rule" id="MF_01333"/>
    </source>
</evidence>
<evidence type="ECO:0000259" key="8">
    <source>
        <dbReference type="Pfam" id="PF00673"/>
    </source>
</evidence>
<dbReference type="Pfam" id="PF00281">
    <property type="entry name" value="Ribosomal_L5"/>
    <property type="match status" value="1"/>
</dbReference>
<name>A0A1G1XMX5_9BACT</name>
<dbReference type="SUPFAM" id="SSF55282">
    <property type="entry name" value="RL5-like"/>
    <property type="match status" value="1"/>
</dbReference>